<dbReference type="RefSeq" id="WP_183570660.1">
    <property type="nucleotide sequence ID" value="NZ_CBCSLB010000032.1"/>
</dbReference>
<evidence type="ECO:0000313" key="3">
    <source>
        <dbReference type="Proteomes" id="UP000518605"/>
    </source>
</evidence>
<sequence length="288" mass="32175">MLQLQQMIGNRATMNVLKTNQKPIQRNEYPSNDELENEGNRLAGDDNRTPGLNLFKSDAQSEPENMLVANYNEEVNKWFIDGDLATGSFLFVTKRDKSDFGTLYLATDSEVKPTHYNEKPIGHMGLARRAGAVEEEHEVVGYAGDIVLTDGYVARWTNDSGHFTPPGLKEEAIKKDKTYWGLPYKAFKNHTLLGDPPDTSKVKPFAEMVQKRNAINEVIAEAKAEANNQEKFIAGKAVKKLKGGPLIPNSITQGSAKKLIEFFVKHRELADEEFVVEGLKVIINIVLV</sequence>
<comment type="caution">
    <text evidence="2">The sequence shown here is derived from an EMBL/GenBank/DDBJ whole genome shotgun (WGS) entry which is preliminary data.</text>
</comment>
<evidence type="ECO:0000256" key="1">
    <source>
        <dbReference type="SAM" id="MobiDB-lite"/>
    </source>
</evidence>
<accession>A0A7W5GDR1</accession>
<dbReference type="Proteomes" id="UP000518605">
    <property type="component" value="Unassembled WGS sequence"/>
</dbReference>
<evidence type="ECO:0000313" key="2">
    <source>
        <dbReference type="EMBL" id="MBB3155723.1"/>
    </source>
</evidence>
<gene>
    <name evidence="2" type="ORF">FHS16_005831</name>
</gene>
<reference evidence="2 3" key="1">
    <citation type="submission" date="2020-08" db="EMBL/GenBank/DDBJ databases">
        <title>Genomic Encyclopedia of Type Strains, Phase III (KMG-III): the genomes of soil and plant-associated and newly described type strains.</title>
        <authorList>
            <person name="Whitman W."/>
        </authorList>
    </citation>
    <scope>NUCLEOTIDE SEQUENCE [LARGE SCALE GENOMIC DNA]</scope>
    <source>
        <strain evidence="2 3">CECT 8234</strain>
    </source>
</reference>
<feature type="region of interest" description="Disordered" evidence="1">
    <location>
        <begin position="18"/>
        <end position="49"/>
    </location>
</feature>
<feature type="compositionally biased region" description="Polar residues" evidence="1">
    <location>
        <begin position="18"/>
        <end position="30"/>
    </location>
</feature>
<protein>
    <submittedName>
        <fullName evidence="2">Uncharacterized protein</fullName>
    </submittedName>
</protein>
<organism evidence="2 3">
    <name type="scientific">Paenibacillus endophyticus</name>
    <dbReference type="NCBI Taxonomy" id="1294268"/>
    <lineage>
        <taxon>Bacteria</taxon>
        <taxon>Bacillati</taxon>
        <taxon>Bacillota</taxon>
        <taxon>Bacilli</taxon>
        <taxon>Bacillales</taxon>
        <taxon>Paenibacillaceae</taxon>
        <taxon>Paenibacillus</taxon>
    </lineage>
</organism>
<dbReference type="EMBL" id="JACHXW010000028">
    <property type="protein sequence ID" value="MBB3155723.1"/>
    <property type="molecule type" value="Genomic_DNA"/>
</dbReference>
<proteinExistence type="predicted"/>
<name>A0A7W5GDR1_9BACL</name>
<keyword evidence="3" id="KW-1185">Reference proteome</keyword>
<dbReference type="AlphaFoldDB" id="A0A7W5GDR1"/>